<feature type="non-terminal residue" evidence="1">
    <location>
        <position position="143"/>
    </location>
</feature>
<dbReference type="EMBL" id="LAZR01028272">
    <property type="protein sequence ID" value="KKL63126.1"/>
    <property type="molecule type" value="Genomic_DNA"/>
</dbReference>
<accession>A0A0F9EA85</accession>
<comment type="caution">
    <text evidence="1">The sequence shown here is derived from an EMBL/GenBank/DDBJ whole genome shotgun (WGS) entry which is preliminary data.</text>
</comment>
<sequence length="143" mass="15412">MAVFGNNNTSAGNFGNNNDVITGNRYPLSEDADAVASITVRFQILSGLASSWKVKCAIYDSSFNLIDSTDERTITYTADGGFDVWETFNFSSPPALSAGDYWLVVWADYISGGSPRFRRLDTGGTSLTSGISYGAWPDPLVPT</sequence>
<protein>
    <submittedName>
        <fullName evidence="1">Uncharacterized protein</fullName>
    </submittedName>
</protein>
<reference evidence="1" key="1">
    <citation type="journal article" date="2015" name="Nature">
        <title>Complex archaea that bridge the gap between prokaryotes and eukaryotes.</title>
        <authorList>
            <person name="Spang A."/>
            <person name="Saw J.H."/>
            <person name="Jorgensen S.L."/>
            <person name="Zaremba-Niedzwiedzka K."/>
            <person name="Martijn J."/>
            <person name="Lind A.E."/>
            <person name="van Eijk R."/>
            <person name="Schleper C."/>
            <person name="Guy L."/>
            <person name="Ettema T.J."/>
        </authorList>
    </citation>
    <scope>NUCLEOTIDE SEQUENCE</scope>
</reference>
<name>A0A0F9EA85_9ZZZZ</name>
<organism evidence="1">
    <name type="scientific">marine sediment metagenome</name>
    <dbReference type="NCBI Taxonomy" id="412755"/>
    <lineage>
        <taxon>unclassified sequences</taxon>
        <taxon>metagenomes</taxon>
        <taxon>ecological metagenomes</taxon>
    </lineage>
</organism>
<dbReference type="AlphaFoldDB" id="A0A0F9EA85"/>
<gene>
    <name evidence="1" type="ORF">LCGC14_2178210</name>
</gene>
<evidence type="ECO:0000313" key="1">
    <source>
        <dbReference type="EMBL" id="KKL63126.1"/>
    </source>
</evidence>
<proteinExistence type="predicted"/>